<evidence type="ECO:0000313" key="1">
    <source>
        <dbReference type="EMBL" id="MBF1352616.1"/>
    </source>
</evidence>
<organism evidence="1 2">
    <name type="scientific">Mogibacterium diversum</name>
    <dbReference type="NCBI Taxonomy" id="114527"/>
    <lineage>
        <taxon>Bacteria</taxon>
        <taxon>Bacillati</taxon>
        <taxon>Bacillota</taxon>
        <taxon>Clostridia</taxon>
        <taxon>Peptostreptococcales</taxon>
        <taxon>Anaerovoracaceae</taxon>
        <taxon>Mogibacterium</taxon>
    </lineage>
</organism>
<dbReference type="AlphaFoldDB" id="A0A930EE29"/>
<reference evidence="1" key="1">
    <citation type="submission" date="2020-04" db="EMBL/GenBank/DDBJ databases">
        <title>Deep metagenomics examines the oral microbiome during advanced dental caries in children, revealing novel taxa and co-occurrences with host molecules.</title>
        <authorList>
            <person name="Baker J.L."/>
            <person name="Morton J.T."/>
            <person name="Dinis M."/>
            <person name="Alvarez R."/>
            <person name="Tran N.C."/>
            <person name="Knight R."/>
            <person name="Edlund A."/>
        </authorList>
    </citation>
    <scope>NUCLEOTIDE SEQUENCE</scope>
    <source>
        <strain evidence="1">JCVI_24_bin.8</strain>
    </source>
</reference>
<name>A0A930EE29_9FIRM</name>
<dbReference type="EMBL" id="JABZQH010000212">
    <property type="protein sequence ID" value="MBF1352616.1"/>
    <property type="molecule type" value="Genomic_DNA"/>
</dbReference>
<dbReference type="Proteomes" id="UP000722050">
    <property type="component" value="Unassembled WGS sequence"/>
</dbReference>
<sequence length="333" mass="38112">MAHNPKLSVYIVTLKPKKTEEQKTFRDFLREKYAGDSMTSDGELLQRLFEDFINKVGQDKFNKDDKSKKVIGVDDGQSLPLEISSQHWFFDGVIEGGKYGLLREFADTENKAEKQVIPASNAVLDKYYILLNPILNDSYAILLVQSYTEESIQAPISALIDNLLRESSNYHKALIEPFVPQRLKEKYQRSAVVRMFSFTVPMPLSGSLRDTIPEANQEFEVEIRIRPKEKELSINSQATQSVIEGWKEKAFEDKVLSEGKGKVFTQDAQGRNANFDIAKEIQSIRPTIYLSDEGIDLDPVSGQPNFPAIREYCRSLLQEIRTERDINQEIDEF</sequence>
<accession>A0A930EE29</accession>
<comment type="caution">
    <text evidence="1">The sequence shown here is derived from an EMBL/GenBank/DDBJ whole genome shotgun (WGS) entry which is preliminary data.</text>
</comment>
<protein>
    <submittedName>
        <fullName evidence="1">Uncharacterized protein</fullName>
    </submittedName>
</protein>
<proteinExistence type="predicted"/>
<evidence type="ECO:0000313" key="2">
    <source>
        <dbReference type="Proteomes" id="UP000722050"/>
    </source>
</evidence>
<gene>
    <name evidence="1" type="ORF">HXM71_05820</name>
</gene>